<dbReference type="SUPFAM" id="SSF50475">
    <property type="entry name" value="FMN-binding split barrel"/>
    <property type="match status" value="1"/>
</dbReference>
<dbReference type="AlphaFoldDB" id="A0A5M3W4D2"/>
<keyword evidence="2" id="KW-0560">Oxidoreductase</keyword>
<dbReference type="InterPro" id="IPR011711">
    <property type="entry name" value="GntR_C"/>
</dbReference>
<keyword evidence="5" id="KW-0804">Transcription</keyword>
<dbReference type="RefSeq" id="WP_155339337.1">
    <property type="nucleotide sequence ID" value="NZ_BAAABN010000053.1"/>
</dbReference>
<gene>
    <name evidence="7" type="ORF">Acor_52250</name>
</gene>
<dbReference type="GO" id="GO:0010181">
    <property type="term" value="F:FMN binding"/>
    <property type="evidence" value="ECO:0007669"/>
    <property type="project" value="InterPro"/>
</dbReference>
<dbReference type="InterPro" id="IPR002563">
    <property type="entry name" value="Flavin_Rdtase-like_dom"/>
</dbReference>
<comment type="similarity">
    <text evidence="1">Belongs to the non-flavoprotein flavin reductase family.</text>
</comment>
<dbReference type="InterPro" id="IPR050268">
    <property type="entry name" value="NADH-dep_flavin_reductase"/>
</dbReference>
<keyword evidence="3" id="KW-0805">Transcription regulation</keyword>
<keyword evidence="8" id="KW-1185">Reference proteome</keyword>
<dbReference type="PANTHER" id="PTHR30466:SF11">
    <property type="entry name" value="FLAVIN-DEPENDENT MONOOXYGENASE, REDUCTASE SUBUNIT HSAB"/>
    <property type="match status" value="1"/>
</dbReference>
<name>A0A5M3W4D2_9ACTN</name>
<dbReference type="GO" id="GO:0003677">
    <property type="term" value="F:DNA binding"/>
    <property type="evidence" value="ECO:0007669"/>
    <property type="project" value="UniProtKB-KW"/>
</dbReference>
<evidence type="ECO:0000259" key="6">
    <source>
        <dbReference type="SMART" id="SM00903"/>
    </source>
</evidence>
<dbReference type="Gene3D" id="1.20.120.530">
    <property type="entry name" value="GntR ligand-binding domain-like"/>
    <property type="match status" value="1"/>
</dbReference>
<dbReference type="Gene3D" id="1.10.10.10">
    <property type="entry name" value="Winged helix-like DNA-binding domain superfamily/Winged helix DNA-binding domain"/>
    <property type="match status" value="1"/>
</dbReference>
<proteinExistence type="inferred from homology"/>
<evidence type="ECO:0000256" key="5">
    <source>
        <dbReference type="ARBA" id="ARBA00023163"/>
    </source>
</evidence>
<organism evidence="7 8">
    <name type="scientific">Acrocarpospora corrugata</name>
    <dbReference type="NCBI Taxonomy" id="35763"/>
    <lineage>
        <taxon>Bacteria</taxon>
        <taxon>Bacillati</taxon>
        <taxon>Actinomycetota</taxon>
        <taxon>Actinomycetes</taxon>
        <taxon>Streptosporangiales</taxon>
        <taxon>Streptosporangiaceae</taxon>
        <taxon>Acrocarpospora</taxon>
    </lineage>
</organism>
<accession>A0A5M3W4D2</accession>
<dbReference type="SUPFAM" id="SSF46785">
    <property type="entry name" value="Winged helix' DNA-binding domain"/>
    <property type="match status" value="1"/>
</dbReference>
<dbReference type="SMART" id="SM00903">
    <property type="entry name" value="Flavin_Reduct"/>
    <property type="match status" value="1"/>
</dbReference>
<evidence type="ECO:0000256" key="4">
    <source>
        <dbReference type="ARBA" id="ARBA00023125"/>
    </source>
</evidence>
<dbReference type="PANTHER" id="PTHR30466">
    <property type="entry name" value="FLAVIN REDUCTASE"/>
    <property type="match status" value="1"/>
</dbReference>
<dbReference type="InterPro" id="IPR008920">
    <property type="entry name" value="TF_FadR/GntR_C"/>
</dbReference>
<dbReference type="GO" id="GO:0042602">
    <property type="term" value="F:riboflavin reductase (NADPH) activity"/>
    <property type="evidence" value="ECO:0007669"/>
    <property type="project" value="TreeGrafter"/>
</dbReference>
<reference evidence="7 8" key="1">
    <citation type="submission" date="2019-10" db="EMBL/GenBank/DDBJ databases">
        <title>Whole genome shotgun sequence of Acrocarpospora corrugata NBRC 13972.</title>
        <authorList>
            <person name="Ichikawa N."/>
            <person name="Kimura A."/>
            <person name="Kitahashi Y."/>
            <person name="Komaki H."/>
            <person name="Oguchi A."/>
        </authorList>
    </citation>
    <scope>NUCLEOTIDE SEQUENCE [LARGE SCALE GENOMIC DNA]</scope>
    <source>
        <strain evidence="7 8">NBRC 13972</strain>
    </source>
</reference>
<dbReference type="Pfam" id="PF01613">
    <property type="entry name" value="Flavin_Reduct"/>
    <property type="match status" value="1"/>
</dbReference>
<evidence type="ECO:0000256" key="2">
    <source>
        <dbReference type="ARBA" id="ARBA00023002"/>
    </source>
</evidence>
<dbReference type="Gene3D" id="2.30.110.10">
    <property type="entry name" value="Electron Transport, Fmn-binding Protein, Chain A"/>
    <property type="match status" value="1"/>
</dbReference>
<dbReference type="InterPro" id="IPR036388">
    <property type="entry name" value="WH-like_DNA-bd_sf"/>
</dbReference>
<keyword evidence="4" id="KW-0238">DNA-binding</keyword>
<comment type="caution">
    <text evidence="7">The sequence shown here is derived from an EMBL/GenBank/DDBJ whole genome shotgun (WGS) entry which is preliminary data.</text>
</comment>
<protein>
    <recommendedName>
        <fullName evidence="6">Flavin reductase like domain-containing protein</fullName>
    </recommendedName>
</protein>
<evidence type="ECO:0000313" key="8">
    <source>
        <dbReference type="Proteomes" id="UP000334990"/>
    </source>
</evidence>
<dbReference type="Proteomes" id="UP000334990">
    <property type="component" value="Unassembled WGS sequence"/>
</dbReference>
<dbReference type="SUPFAM" id="SSF48008">
    <property type="entry name" value="GntR ligand-binding domain-like"/>
    <property type="match status" value="1"/>
</dbReference>
<evidence type="ECO:0000256" key="1">
    <source>
        <dbReference type="ARBA" id="ARBA00008898"/>
    </source>
</evidence>
<sequence>MNDTTEGLSPTESLSGGPRRRIVAADFRRVMGQFASGVTIVSTRDGGRDFGATASAFTSLSLDPPMVLACLFRGAATEEAIRRTGRFGISILRDDQGAVAECFASRHPDRFSTVDYRYGEAGVPLIKDALAHVECRVSEAVKGGTHTVFLGSVHSAVRYDGRPLAYFAGAFGHFLVGDDAAVYSAIRAMILVDGLPPGSPLSVPHLVESLSAEPAAVLAALKRLTAEKRVARDPQGEYVVGGLDLRTALDMISASRTIEVGVAELTVGWVEESDLTSLARLADQPCRAFPRSADGAGPDFHERLVALAGNPRLLNHYRELSTVTAHTGIGPGEAPGDSDHAAIVTGYRDGNLSTVISAIDRHARRLREAWQRCAAG</sequence>
<dbReference type="OrthoDB" id="3503791at2"/>
<feature type="domain" description="Flavin reductase like" evidence="6">
    <location>
        <begin position="31"/>
        <end position="173"/>
    </location>
</feature>
<dbReference type="EMBL" id="BLAD01000065">
    <property type="protein sequence ID" value="GES03159.1"/>
    <property type="molecule type" value="Genomic_DNA"/>
</dbReference>
<dbReference type="InterPro" id="IPR036390">
    <property type="entry name" value="WH_DNA-bd_sf"/>
</dbReference>
<dbReference type="Pfam" id="PF07729">
    <property type="entry name" value="FCD"/>
    <property type="match status" value="1"/>
</dbReference>
<dbReference type="InterPro" id="IPR012349">
    <property type="entry name" value="Split_barrel_FMN-bd"/>
</dbReference>
<evidence type="ECO:0000313" key="7">
    <source>
        <dbReference type="EMBL" id="GES03159.1"/>
    </source>
</evidence>
<evidence type="ECO:0000256" key="3">
    <source>
        <dbReference type="ARBA" id="ARBA00023015"/>
    </source>
</evidence>